<dbReference type="InterPro" id="IPR023213">
    <property type="entry name" value="CAT-like_dom_sf"/>
</dbReference>
<dbReference type="Gene3D" id="2.30.38.10">
    <property type="entry name" value="Luciferase, Domain 3"/>
    <property type="match status" value="1"/>
</dbReference>
<dbReference type="InterPro" id="IPR000873">
    <property type="entry name" value="AMP-dep_synth/lig_dom"/>
</dbReference>
<evidence type="ECO:0000256" key="1">
    <source>
        <dbReference type="ARBA" id="ARBA00001957"/>
    </source>
</evidence>
<dbReference type="Pfam" id="PF00668">
    <property type="entry name" value="Condensation"/>
    <property type="match status" value="1"/>
</dbReference>
<dbReference type="InterPro" id="IPR010071">
    <property type="entry name" value="AA_adenyl_dom"/>
</dbReference>
<dbReference type="RefSeq" id="WP_344534644.1">
    <property type="nucleotide sequence ID" value="NZ_BAAAPE010000025.1"/>
</dbReference>
<evidence type="ECO:0000313" key="4">
    <source>
        <dbReference type="Proteomes" id="UP001500016"/>
    </source>
</evidence>
<feature type="domain" description="Carrier" evidence="2">
    <location>
        <begin position="956"/>
        <end position="1031"/>
    </location>
</feature>
<dbReference type="Gene3D" id="3.40.50.980">
    <property type="match status" value="2"/>
</dbReference>
<sequence length="1037" mass="110937">MPPMSTPPSRASQKEEALWLLDKLVPDSGVNNIPAAVQVAGRLRTTALREAAAALVRKHEVLRSVFHDEGAGLHKAVLAPEDARVDIEVSRSGTEELAETLTAVAARPFKFDGSPMLRICQVETPDGDVLCVVAHHLVFDVASAQIVMGELARLYDAVLAGEDVSGEAVVPVAAVAADEPRPESFQFWRDHLSGFDAGALDLWLEGQGSAETTLKGATVAHDLSDEAREVVRGLRRELRASEPVILLAAYYLLLAKHGAGPDIVIGSPADIRGQEAAGAIGYYVNILALRVRADPEQSFRALVRETRQVFLEAISHVDVHVDLLLPEIPRVNSAWSTTLFRHMFNYLPAGLSAETTVGGLPARALMVRNGYSRMNLEFDILSEKDRITVEALYGQESHRREDVTLLLERYDALLTAVGAGPDRPVGELAAWSERDRETVAAANRTATDAPTPSVLRTVAERAAGAPDAVAVAHGERTVTYAELWQAALDTRELLRGAGAGEGDVVAVAARRGPELAAATLGVWLAGCAYLPVDPDHPADRISYQLADSGARAVLAGEAVELPEGTPRLDMARLRAADGGSAADRWSAEPPAEPDPGSCAYLIYTSGSTGRPKGTKVAHGNLANLVRHFLDELEPGPGDVTLWMTTFAFDISALELFLPLTSGGTLAVAPDEARVNGAVLRELLDRHGVDIVQATPTTWRTVLDQVGDRLAGRRVLCGGEALSADLAARLLETGAEVRNVYGPTETTIWSTAGRLAPGDATVHAGTPLRNTTAFVVDPDGRELPPGVHGELCLAGAGVALGYHERPELTAERFGDHPEHGRYYRTGDLARWREDGTLEVLGRVDRQIKLRGNRLELAEIEAVLREHPEVADAAVVTVGDLSADAVLVAFVVAHPAEGLPERLWEHSRATLPPSAVPHDFVVTDELPTNANEKVDHPHLVRLATARRAAAGHGAAAEHHEDALVDALLALFRELLGREDVTADGNFFVLGGHSLLAALLVQRVQENFGAEVRLAEFFALPTPLALAALLRSHGVDPGTD</sequence>
<dbReference type="PROSITE" id="PS50075">
    <property type="entry name" value="CARRIER"/>
    <property type="match status" value="1"/>
</dbReference>
<dbReference type="PROSITE" id="PS00455">
    <property type="entry name" value="AMP_BINDING"/>
    <property type="match status" value="1"/>
</dbReference>
<reference evidence="3 4" key="1">
    <citation type="journal article" date="2019" name="Int. J. Syst. Evol. Microbiol.">
        <title>The Global Catalogue of Microorganisms (GCM) 10K type strain sequencing project: providing services to taxonomists for standard genome sequencing and annotation.</title>
        <authorList>
            <consortium name="The Broad Institute Genomics Platform"/>
            <consortium name="The Broad Institute Genome Sequencing Center for Infectious Disease"/>
            <person name="Wu L."/>
            <person name="Ma J."/>
        </authorList>
    </citation>
    <scope>NUCLEOTIDE SEQUENCE [LARGE SCALE GENOMIC DNA]</scope>
    <source>
        <strain evidence="3 4">JCM 15478</strain>
    </source>
</reference>
<evidence type="ECO:0000259" key="2">
    <source>
        <dbReference type="PROSITE" id="PS50075"/>
    </source>
</evidence>
<dbReference type="InterPro" id="IPR020845">
    <property type="entry name" value="AMP-binding_CS"/>
</dbReference>
<dbReference type="InterPro" id="IPR001242">
    <property type="entry name" value="Condensation_dom"/>
</dbReference>
<dbReference type="NCBIfam" id="TIGR01733">
    <property type="entry name" value="AA-adenyl-dom"/>
    <property type="match status" value="1"/>
</dbReference>
<dbReference type="Proteomes" id="UP001500016">
    <property type="component" value="Unassembled WGS sequence"/>
</dbReference>
<dbReference type="SUPFAM" id="SSF52777">
    <property type="entry name" value="CoA-dependent acyltransferases"/>
    <property type="match status" value="2"/>
</dbReference>
<comment type="cofactor">
    <cofactor evidence="1">
        <name>pantetheine 4'-phosphate</name>
        <dbReference type="ChEBI" id="CHEBI:47942"/>
    </cofactor>
</comment>
<dbReference type="InterPro" id="IPR029058">
    <property type="entry name" value="AB_hydrolase_fold"/>
</dbReference>
<dbReference type="InterPro" id="IPR025110">
    <property type="entry name" value="AMP-bd_C"/>
</dbReference>
<evidence type="ECO:0000313" key="3">
    <source>
        <dbReference type="EMBL" id="GAA2100837.1"/>
    </source>
</evidence>
<keyword evidence="4" id="KW-1185">Reference proteome</keyword>
<dbReference type="Pfam" id="PF00501">
    <property type="entry name" value="AMP-binding"/>
    <property type="match status" value="1"/>
</dbReference>
<dbReference type="SUPFAM" id="SSF47336">
    <property type="entry name" value="ACP-like"/>
    <property type="match status" value="1"/>
</dbReference>
<organism evidence="3 4">
    <name type="scientific">Streptomyces albiaxialis</name>
    <dbReference type="NCBI Taxonomy" id="329523"/>
    <lineage>
        <taxon>Bacteria</taxon>
        <taxon>Bacillati</taxon>
        <taxon>Actinomycetota</taxon>
        <taxon>Actinomycetes</taxon>
        <taxon>Kitasatosporales</taxon>
        <taxon>Streptomycetaceae</taxon>
        <taxon>Streptomyces</taxon>
    </lineage>
</organism>
<dbReference type="Gene3D" id="3.40.50.1820">
    <property type="entry name" value="alpha/beta hydrolase"/>
    <property type="match status" value="1"/>
</dbReference>
<dbReference type="InterPro" id="IPR045851">
    <property type="entry name" value="AMP-bd_C_sf"/>
</dbReference>
<dbReference type="EMBL" id="BAAAPE010000025">
    <property type="protein sequence ID" value="GAA2100837.1"/>
    <property type="molecule type" value="Genomic_DNA"/>
</dbReference>
<dbReference type="PANTHER" id="PTHR45527:SF1">
    <property type="entry name" value="FATTY ACID SYNTHASE"/>
    <property type="match status" value="1"/>
</dbReference>
<name>A0ABN2X099_9ACTN</name>
<dbReference type="Gene3D" id="3.30.559.30">
    <property type="entry name" value="Nonribosomal peptide synthetase, condensation domain"/>
    <property type="match status" value="1"/>
</dbReference>
<dbReference type="SUPFAM" id="SSF56801">
    <property type="entry name" value="Acetyl-CoA synthetase-like"/>
    <property type="match status" value="1"/>
</dbReference>
<comment type="caution">
    <text evidence="3">The sequence shown here is derived from an EMBL/GenBank/DDBJ whole genome shotgun (WGS) entry which is preliminary data.</text>
</comment>
<dbReference type="Gene3D" id="3.30.300.30">
    <property type="match status" value="1"/>
</dbReference>
<dbReference type="InterPro" id="IPR009081">
    <property type="entry name" value="PP-bd_ACP"/>
</dbReference>
<dbReference type="Pfam" id="PF00550">
    <property type="entry name" value="PP-binding"/>
    <property type="match status" value="1"/>
</dbReference>
<dbReference type="PANTHER" id="PTHR45527">
    <property type="entry name" value="NONRIBOSOMAL PEPTIDE SYNTHETASE"/>
    <property type="match status" value="1"/>
</dbReference>
<dbReference type="Pfam" id="PF13193">
    <property type="entry name" value="AMP-binding_C"/>
    <property type="match status" value="1"/>
</dbReference>
<proteinExistence type="predicted"/>
<accession>A0ABN2X099</accession>
<dbReference type="InterPro" id="IPR036736">
    <property type="entry name" value="ACP-like_sf"/>
</dbReference>
<dbReference type="Gene3D" id="3.30.559.10">
    <property type="entry name" value="Chloramphenicol acetyltransferase-like domain"/>
    <property type="match status" value="1"/>
</dbReference>
<gene>
    <name evidence="3" type="ORF">GCM10009801_73590</name>
</gene>
<protein>
    <recommendedName>
        <fullName evidence="2">Carrier domain-containing protein</fullName>
    </recommendedName>
</protein>